<dbReference type="eggNOG" id="COG1670">
    <property type="taxonomic scope" value="Bacteria"/>
</dbReference>
<reference evidence="4 5" key="1">
    <citation type="journal article" date="2009" name="PLoS Genet.">
        <title>Alliance of proteomics and genomics to unravel the specificities of Sahara bacterium Deinococcus deserti.</title>
        <authorList>
            <person name="de Groot A."/>
            <person name="Dulermo R."/>
            <person name="Ortet P."/>
            <person name="Blanchard L."/>
            <person name="Guerin P."/>
            <person name="Fernandez B."/>
            <person name="Vacherie B."/>
            <person name="Dossat C."/>
            <person name="Jolivet E."/>
            <person name="Siguier P."/>
            <person name="Chandler M."/>
            <person name="Barakat M."/>
            <person name="Dedieu A."/>
            <person name="Barbe V."/>
            <person name="Heulin T."/>
            <person name="Sommer S."/>
            <person name="Achouak W."/>
            <person name="Armengaud J."/>
        </authorList>
    </citation>
    <scope>NUCLEOTIDE SEQUENCE [LARGE SCALE GENOMIC DNA]</scope>
    <source>
        <strain evidence="5">DSM 17065 / CIP 109153 / LMG 22923 / VCD115</strain>
    </source>
</reference>
<feature type="domain" description="N-acetyltransferase" evidence="3">
    <location>
        <begin position="168"/>
        <end position="321"/>
    </location>
</feature>
<dbReference type="AlphaFoldDB" id="C1CY37"/>
<protein>
    <submittedName>
        <fullName evidence="4">Putative N-acetyltransferase</fullName>
    </submittedName>
</protein>
<dbReference type="eggNOG" id="COG1247">
    <property type="taxonomic scope" value="Bacteria"/>
</dbReference>
<dbReference type="KEGG" id="ddr:Deide_19910"/>
<organism evidence="4 5">
    <name type="scientific">Deinococcus deserti (strain DSM 17065 / CIP 109153 / LMG 22923 / VCD115)</name>
    <dbReference type="NCBI Taxonomy" id="546414"/>
    <lineage>
        <taxon>Bacteria</taxon>
        <taxon>Thermotogati</taxon>
        <taxon>Deinococcota</taxon>
        <taxon>Deinococci</taxon>
        <taxon>Deinococcales</taxon>
        <taxon>Deinococcaceae</taxon>
        <taxon>Deinococcus</taxon>
    </lineage>
</organism>
<feature type="domain" description="N-acetyltransferase" evidence="3">
    <location>
        <begin position="3"/>
        <end position="162"/>
    </location>
</feature>
<keyword evidence="2" id="KW-0012">Acyltransferase</keyword>
<evidence type="ECO:0000259" key="3">
    <source>
        <dbReference type="PROSITE" id="PS51186"/>
    </source>
</evidence>
<dbReference type="SUPFAM" id="SSF55729">
    <property type="entry name" value="Acyl-CoA N-acyltransferases (Nat)"/>
    <property type="match status" value="2"/>
</dbReference>
<dbReference type="STRING" id="546414.Deide_19910"/>
<dbReference type="Gene3D" id="3.40.630.30">
    <property type="match status" value="1"/>
</dbReference>
<dbReference type="OrthoDB" id="4140682at2"/>
<keyword evidence="5" id="KW-1185">Reference proteome</keyword>
<dbReference type="PROSITE" id="PS51186">
    <property type="entry name" value="GNAT"/>
    <property type="match status" value="2"/>
</dbReference>
<evidence type="ECO:0000313" key="5">
    <source>
        <dbReference type="Proteomes" id="UP000002208"/>
    </source>
</evidence>
<dbReference type="PANTHER" id="PTHR43877:SF6">
    <property type="entry name" value="GCN5-RELATED N-ACETYLTRANSFERASE"/>
    <property type="match status" value="1"/>
</dbReference>
<dbReference type="Proteomes" id="UP000002208">
    <property type="component" value="Chromosome"/>
</dbReference>
<sequence>MSLSIREAGRADSPEIARIFSAVMPQRPLTAEILDHQLQALLDHPLRPHVREWLAEVDGEAVGQAVVFQNPSMFHPDRYQVELMVVPTHAQRGVGTRLAQEVETHLQERGAREVLGGAYEDHPHAVAFAQRRGLKEVMRVFDNVLNLETFDFSAWESGARLPAGVRARTLAELTQEGGEDAAMRAYHSAFSEVRLDVPRSGDATEQTMDDFRKRAQSPNFFPDGVLLAVTDSGEAVALSELWRSPTGPHRLDVGLTGTRRAWRRKGLALALKLEAMRRASAAGVQELWTGNATTNAPMLELNTRLGFRPRPAYIEFRWRSE</sequence>
<proteinExistence type="predicted"/>
<dbReference type="PaxDb" id="546414-Deide_19910"/>
<gene>
    <name evidence="4" type="ordered locus">Deide_19910</name>
</gene>
<dbReference type="InterPro" id="IPR000182">
    <property type="entry name" value="GNAT_dom"/>
</dbReference>
<dbReference type="EMBL" id="CP001114">
    <property type="protein sequence ID" value="ACO46993.1"/>
    <property type="molecule type" value="Genomic_DNA"/>
</dbReference>
<evidence type="ECO:0000256" key="1">
    <source>
        <dbReference type="ARBA" id="ARBA00022679"/>
    </source>
</evidence>
<dbReference type="InterPro" id="IPR050832">
    <property type="entry name" value="Bact_Acetyltransf"/>
</dbReference>
<keyword evidence="1 4" id="KW-0808">Transferase</keyword>
<dbReference type="CDD" id="cd04301">
    <property type="entry name" value="NAT_SF"/>
    <property type="match status" value="2"/>
</dbReference>
<dbReference type="HOGENOM" id="CLU_069610_0_0_0"/>
<name>C1CY37_DEIDV</name>
<accession>C1CY37</accession>
<dbReference type="GO" id="GO:0016747">
    <property type="term" value="F:acyltransferase activity, transferring groups other than amino-acyl groups"/>
    <property type="evidence" value="ECO:0007669"/>
    <property type="project" value="InterPro"/>
</dbReference>
<dbReference type="InterPro" id="IPR016181">
    <property type="entry name" value="Acyl_CoA_acyltransferase"/>
</dbReference>
<dbReference type="PANTHER" id="PTHR43877">
    <property type="entry name" value="AMINOALKYLPHOSPHONATE N-ACETYLTRANSFERASE-RELATED-RELATED"/>
    <property type="match status" value="1"/>
</dbReference>
<evidence type="ECO:0000256" key="2">
    <source>
        <dbReference type="ARBA" id="ARBA00023315"/>
    </source>
</evidence>
<dbReference type="Pfam" id="PF00583">
    <property type="entry name" value="Acetyltransf_1"/>
    <property type="match status" value="2"/>
</dbReference>
<evidence type="ECO:0000313" key="4">
    <source>
        <dbReference type="EMBL" id="ACO46993.1"/>
    </source>
</evidence>
<dbReference type="RefSeq" id="WP_012694114.1">
    <property type="nucleotide sequence ID" value="NC_012526.1"/>
</dbReference>